<name>A0A381ZQF2_9ZZZZ</name>
<dbReference type="Gene3D" id="3.75.10.10">
    <property type="entry name" value="L-arginine/glycine Amidinotransferase, Chain A"/>
    <property type="match status" value="1"/>
</dbReference>
<dbReference type="SUPFAM" id="SSF55909">
    <property type="entry name" value="Pentein"/>
    <property type="match status" value="1"/>
</dbReference>
<evidence type="ECO:0000256" key="1">
    <source>
        <dbReference type="ARBA" id="ARBA00022801"/>
    </source>
</evidence>
<proteinExistence type="predicted"/>
<evidence type="ECO:0000313" key="2">
    <source>
        <dbReference type="EMBL" id="SVA91460.1"/>
    </source>
</evidence>
<dbReference type="EMBL" id="UINC01022242">
    <property type="protein sequence ID" value="SVA91460.1"/>
    <property type="molecule type" value="Genomic_DNA"/>
</dbReference>
<dbReference type="AlphaFoldDB" id="A0A381ZQF2"/>
<organism evidence="2">
    <name type="scientific">marine metagenome</name>
    <dbReference type="NCBI Taxonomy" id="408172"/>
    <lineage>
        <taxon>unclassified sequences</taxon>
        <taxon>metagenomes</taxon>
        <taxon>ecological metagenomes</taxon>
    </lineage>
</organism>
<accession>A0A381ZQF2</accession>
<reference evidence="2" key="1">
    <citation type="submission" date="2018-05" db="EMBL/GenBank/DDBJ databases">
        <authorList>
            <person name="Lanie J.A."/>
            <person name="Ng W.-L."/>
            <person name="Kazmierczak K.M."/>
            <person name="Andrzejewski T.M."/>
            <person name="Davidsen T.M."/>
            <person name="Wayne K.J."/>
            <person name="Tettelin H."/>
            <person name="Glass J.I."/>
            <person name="Rusch D."/>
            <person name="Podicherti R."/>
            <person name="Tsui H.-C.T."/>
            <person name="Winkler M.E."/>
        </authorList>
    </citation>
    <scope>NUCLEOTIDE SEQUENCE</scope>
</reference>
<dbReference type="InterPro" id="IPR007466">
    <property type="entry name" value="Peptidyl-Arg-deiminase_porph"/>
</dbReference>
<sequence>MPAEWEPHSSTWLTWPRPASISFPGRYDIVPPILAKLVRLIAEGESVHINIWDADLEHLAKRSLEDEGVTLAKVPTPRPVVCRARNRRARNRQLGL</sequence>
<dbReference type="GO" id="GO:0004668">
    <property type="term" value="F:protein-arginine deiminase activity"/>
    <property type="evidence" value="ECO:0007669"/>
    <property type="project" value="InterPro"/>
</dbReference>
<protein>
    <submittedName>
        <fullName evidence="2">Uncharacterized protein</fullName>
    </submittedName>
</protein>
<dbReference type="Pfam" id="PF04371">
    <property type="entry name" value="PAD_porph"/>
    <property type="match status" value="1"/>
</dbReference>
<gene>
    <name evidence="2" type="ORF">METZ01_LOCUS144314</name>
</gene>
<dbReference type="GO" id="GO:0009446">
    <property type="term" value="P:putrescine biosynthetic process"/>
    <property type="evidence" value="ECO:0007669"/>
    <property type="project" value="InterPro"/>
</dbReference>
<keyword evidence="1" id="KW-0378">Hydrolase</keyword>